<dbReference type="Proteomes" id="UP001190926">
    <property type="component" value="Unassembled WGS sequence"/>
</dbReference>
<dbReference type="InterPro" id="IPR050773">
    <property type="entry name" value="CbxX/CfxQ_RuBisCO_ESX"/>
</dbReference>
<keyword evidence="1" id="KW-0547">Nucleotide-binding</keyword>
<dbReference type="PANTHER" id="PTHR43392:SF2">
    <property type="entry name" value="AAA-TYPE ATPASE FAMILY PROTEIN _ ANKYRIN REPEAT FAMILY PROTEIN"/>
    <property type="match status" value="1"/>
</dbReference>
<keyword evidence="2" id="KW-0067">ATP-binding</keyword>
<organism evidence="3 4">
    <name type="scientific">Perilla frutescens var. hirtella</name>
    <name type="common">Perilla citriodora</name>
    <name type="synonym">Perilla setoyensis</name>
    <dbReference type="NCBI Taxonomy" id="608512"/>
    <lineage>
        <taxon>Eukaryota</taxon>
        <taxon>Viridiplantae</taxon>
        <taxon>Streptophyta</taxon>
        <taxon>Embryophyta</taxon>
        <taxon>Tracheophyta</taxon>
        <taxon>Spermatophyta</taxon>
        <taxon>Magnoliopsida</taxon>
        <taxon>eudicotyledons</taxon>
        <taxon>Gunneridae</taxon>
        <taxon>Pentapetalae</taxon>
        <taxon>asterids</taxon>
        <taxon>lamiids</taxon>
        <taxon>Lamiales</taxon>
        <taxon>Lamiaceae</taxon>
        <taxon>Nepetoideae</taxon>
        <taxon>Elsholtzieae</taxon>
        <taxon>Perilla</taxon>
    </lineage>
</organism>
<proteinExistence type="predicted"/>
<accession>A0AAD4ITH3</accession>
<reference evidence="3 4" key="1">
    <citation type="journal article" date="2021" name="Nat. Commun.">
        <title>Incipient diploidization of the medicinal plant Perilla within 10,000 years.</title>
        <authorList>
            <person name="Zhang Y."/>
            <person name="Shen Q."/>
            <person name="Leng L."/>
            <person name="Zhang D."/>
            <person name="Chen S."/>
            <person name="Shi Y."/>
            <person name="Ning Z."/>
            <person name="Chen S."/>
        </authorList>
    </citation>
    <scope>NUCLEOTIDE SEQUENCE [LARGE SCALE GENOMIC DNA]</scope>
    <source>
        <strain evidence="4">cv. PC099</strain>
    </source>
</reference>
<evidence type="ECO:0000256" key="1">
    <source>
        <dbReference type="ARBA" id="ARBA00022741"/>
    </source>
</evidence>
<dbReference type="GO" id="GO:0016887">
    <property type="term" value="F:ATP hydrolysis activity"/>
    <property type="evidence" value="ECO:0007669"/>
    <property type="project" value="TreeGrafter"/>
</dbReference>
<name>A0AAD4ITH3_PERFH</name>
<comment type="caution">
    <text evidence="3">The sequence shown here is derived from an EMBL/GenBank/DDBJ whole genome shotgun (WGS) entry which is preliminary data.</text>
</comment>
<keyword evidence="4" id="KW-1185">Reference proteome</keyword>
<dbReference type="PRINTS" id="PR00819">
    <property type="entry name" value="CBXCFQXSUPER"/>
</dbReference>
<dbReference type="InterPro" id="IPR027417">
    <property type="entry name" value="P-loop_NTPase"/>
</dbReference>
<dbReference type="EMBL" id="SDAM02002884">
    <property type="protein sequence ID" value="KAH6820969.1"/>
    <property type="molecule type" value="Genomic_DNA"/>
</dbReference>
<sequence>MSVFHCDTFYEDVPTLDEVKHEISSIVGLADIKKQLVLILEKIIDAEKDAADGLRVIPPKPFHMVFVGNNGTGKSTVARIIAKLFYLSGALSSYTVTEMQGNKKVKDAEGGVLLVNIDEEDPINSKTLEEIIAAMDGGDSSIILAGNYKALNQYMKSNDQLYKRFSARLQFDDLTCEDLAMILQKKATIKGEDDLICGFELDSSCSTDDIAQMISELTPENLRRVLNAHLLDQMLIEAMKVAANGPNEKTISLSDLGMGIQHGAFIYEKLLNF</sequence>
<dbReference type="GO" id="GO:0005524">
    <property type="term" value="F:ATP binding"/>
    <property type="evidence" value="ECO:0007669"/>
    <property type="project" value="UniProtKB-KW"/>
</dbReference>
<gene>
    <name evidence="3" type="ORF">C2S53_018424</name>
</gene>
<evidence type="ECO:0000256" key="2">
    <source>
        <dbReference type="ARBA" id="ARBA00022840"/>
    </source>
</evidence>
<dbReference type="InterPro" id="IPR000641">
    <property type="entry name" value="CbxX/CfxQ"/>
</dbReference>
<dbReference type="Gene3D" id="3.40.50.300">
    <property type="entry name" value="P-loop containing nucleotide triphosphate hydrolases"/>
    <property type="match status" value="1"/>
</dbReference>
<evidence type="ECO:0000313" key="4">
    <source>
        <dbReference type="Proteomes" id="UP001190926"/>
    </source>
</evidence>
<protein>
    <recommendedName>
        <fullName evidence="5">AAA+ ATPase domain-containing protein</fullName>
    </recommendedName>
</protein>
<evidence type="ECO:0000313" key="3">
    <source>
        <dbReference type="EMBL" id="KAH6820969.1"/>
    </source>
</evidence>
<dbReference type="PANTHER" id="PTHR43392">
    <property type="entry name" value="AAA-TYPE ATPASE FAMILY PROTEIN / ANKYRIN REPEAT FAMILY PROTEIN"/>
    <property type="match status" value="1"/>
</dbReference>
<dbReference type="SUPFAM" id="SSF52540">
    <property type="entry name" value="P-loop containing nucleoside triphosphate hydrolases"/>
    <property type="match status" value="1"/>
</dbReference>
<evidence type="ECO:0008006" key="5">
    <source>
        <dbReference type="Google" id="ProtNLM"/>
    </source>
</evidence>
<dbReference type="AlphaFoldDB" id="A0AAD4ITH3"/>